<sequence length="53" mass="6233">MDLDECVKMDTGKILMYCHKDNIASAKIIIKNSGVLKNEIMMWWYKNIGLKER</sequence>
<dbReference type="EMBL" id="DVHN01000081">
    <property type="protein sequence ID" value="HIR88702.1"/>
    <property type="molecule type" value="Genomic_DNA"/>
</dbReference>
<proteinExistence type="predicted"/>
<accession>A0A9D1EE38</accession>
<comment type="caution">
    <text evidence="1">The sequence shown here is derived from an EMBL/GenBank/DDBJ whole genome shotgun (WGS) entry which is preliminary data.</text>
</comment>
<organism evidence="1 2">
    <name type="scientific">Candidatus Fimimorpha faecalis</name>
    <dbReference type="NCBI Taxonomy" id="2840824"/>
    <lineage>
        <taxon>Bacteria</taxon>
        <taxon>Bacillati</taxon>
        <taxon>Bacillota</taxon>
        <taxon>Clostridia</taxon>
        <taxon>Eubacteriales</taxon>
        <taxon>Candidatus Fimimorpha</taxon>
    </lineage>
</organism>
<dbReference type="AlphaFoldDB" id="A0A9D1EE38"/>
<reference evidence="1" key="1">
    <citation type="submission" date="2020-10" db="EMBL/GenBank/DDBJ databases">
        <authorList>
            <person name="Gilroy R."/>
        </authorList>
    </citation>
    <scope>NUCLEOTIDE SEQUENCE</scope>
    <source>
        <strain evidence="1">ChiW13-3771</strain>
    </source>
</reference>
<evidence type="ECO:0000313" key="2">
    <source>
        <dbReference type="Proteomes" id="UP000824201"/>
    </source>
</evidence>
<reference evidence="1" key="2">
    <citation type="journal article" date="2021" name="PeerJ">
        <title>Extensive microbial diversity within the chicken gut microbiome revealed by metagenomics and culture.</title>
        <authorList>
            <person name="Gilroy R."/>
            <person name="Ravi A."/>
            <person name="Getino M."/>
            <person name="Pursley I."/>
            <person name="Horton D.L."/>
            <person name="Alikhan N.F."/>
            <person name="Baker D."/>
            <person name="Gharbi K."/>
            <person name="Hall N."/>
            <person name="Watson M."/>
            <person name="Adriaenssens E.M."/>
            <person name="Foster-Nyarko E."/>
            <person name="Jarju S."/>
            <person name="Secka A."/>
            <person name="Antonio M."/>
            <person name="Oren A."/>
            <person name="Chaudhuri R.R."/>
            <person name="La Ragione R."/>
            <person name="Hildebrand F."/>
            <person name="Pallen M.J."/>
        </authorList>
    </citation>
    <scope>NUCLEOTIDE SEQUENCE</scope>
    <source>
        <strain evidence="1">ChiW13-3771</strain>
    </source>
</reference>
<name>A0A9D1EE38_9FIRM</name>
<dbReference type="Proteomes" id="UP000824201">
    <property type="component" value="Unassembled WGS sequence"/>
</dbReference>
<gene>
    <name evidence="1" type="ORF">IAC96_07105</name>
</gene>
<protein>
    <submittedName>
        <fullName evidence="1">Uncharacterized protein</fullName>
    </submittedName>
</protein>
<evidence type="ECO:0000313" key="1">
    <source>
        <dbReference type="EMBL" id="HIR88702.1"/>
    </source>
</evidence>